<evidence type="ECO:0000313" key="2">
    <source>
        <dbReference type="Proteomes" id="UP000441772"/>
    </source>
</evidence>
<comment type="caution">
    <text evidence="1">The sequence shown here is derived from an EMBL/GenBank/DDBJ whole genome shotgun (WGS) entry which is preliminary data.</text>
</comment>
<gene>
    <name evidence="1" type="ORF">F7D09_0430</name>
</gene>
<reference evidence="1 2" key="1">
    <citation type="submission" date="2019-09" db="EMBL/GenBank/DDBJ databases">
        <title>Characterization of the phylogenetic diversity of two novel species belonging to the genus Bifidobacterium: Bifidobacterium cebidarum sp. nov. and Bifidobacterium leontopitheci sp. nov.</title>
        <authorList>
            <person name="Lugli G.A."/>
            <person name="Duranti S."/>
            <person name="Milani C."/>
            <person name="Turroni F."/>
            <person name="Ventura M."/>
        </authorList>
    </citation>
    <scope>NUCLEOTIDE SEQUENCE [LARGE SCALE GENOMIC DNA]</scope>
    <source>
        <strain evidence="1 2">LMG 31471</strain>
    </source>
</reference>
<dbReference type="AlphaFoldDB" id="A0A6I1GHD9"/>
<dbReference type="Proteomes" id="UP000441772">
    <property type="component" value="Unassembled WGS sequence"/>
</dbReference>
<dbReference type="RefSeq" id="WP_152233804.1">
    <property type="nucleotide sequence ID" value="NZ_JBHSKZ010000003.1"/>
</dbReference>
<dbReference type="EMBL" id="WBVT01000004">
    <property type="protein sequence ID" value="KAB7791074.1"/>
    <property type="molecule type" value="Genomic_DNA"/>
</dbReference>
<organism evidence="1 2">
    <name type="scientific">Bifidobacterium leontopitheci</name>
    <dbReference type="NCBI Taxonomy" id="2650774"/>
    <lineage>
        <taxon>Bacteria</taxon>
        <taxon>Bacillati</taxon>
        <taxon>Actinomycetota</taxon>
        <taxon>Actinomycetes</taxon>
        <taxon>Bifidobacteriales</taxon>
        <taxon>Bifidobacteriaceae</taxon>
        <taxon>Bifidobacterium</taxon>
    </lineage>
</organism>
<accession>A0A6I1GHD9</accession>
<sequence>MTASRTASRRAGRVAAIVAALAVVCLAAAGMLVWHPWQAAAQSSARSDDVTFAIGDDEMRLYADICAAQTCAGASAGKAAADDVTEQIRDDKALLLLAKQYGYGDATTYESFVVAMRSTNTAKSAQAKSGETVYGVTSYTPVDFHSRLITQAGEYLESKLSAKAGDPLYVSTTQAKAYFTAHRGEWTSQPTRTVLQVSLPVAAGHSAADATQQLDQALAQVTAADAANAKQTIAAALPQANVSSMTLDSSAAASPQMQDLISWLGALSAGQHTDVTAAADNTTVSAYLVTAVTQASDETDWQTYQSRIMAKLTQAKLDRLVAAKAKHVTIQLDQDKLTTILARR</sequence>
<protein>
    <submittedName>
        <fullName evidence="1">Uncharacterized protein</fullName>
    </submittedName>
</protein>
<name>A0A6I1GHD9_9BIFI</name>
<evidence type="ECO:0000313" key="1">
    <source>
        <dbReference type="EMBL" id="KAB7791074.1"/>
    </source>
</evidence>
<proteinExistence type="predicted"/>
<keyword evidence="2" id="KW-1185">Reference proteome</keyword>